<evidence type="ECO:0000313" key="3">
    <source>
        <dbReference type="Proteomes" id="UP001465755"/>
    </source>
</evidence>
<reference evidence="2 3" key="1">
    <citation type="journal article" date="2024" name="Nat. Commun.">
        <title>Phylogenomics reveals the evolutionary origins of lichenization in chlorophyte algae.</title>
        <authorList>
            <person name="Puginier C."/>
            <person name="Libourel C."/>
            <person name="Otte J."/>
            <person name="Skaloud P."/>
            <person name="Haon M."/>
            <person name="Grisel S."/>
            <person name="Petersen M."/>
            <person name="Berrin J.G."/>
            <person name="Delaux P.M."/>
            <person name="Dal Grande F."/>
            <person name="Keller J."/>
        </authorList>
    </citation>
    <scope>NUCLEOTIDE SEQUENCE [LARGE SCALE GENOMIC DNA]</scope>
    <source>
        <strain evidence="2 3">SAG 2036</strain>
    </source>
</reference>
<comment type="caution">
    <text evidence="2">The sequence shown here is derived from an EMBL/GenBank/DDBJ whole genome shotgun (WGS) entry which is preliminary data.</text>
</comment>
<dbReference type="InterPro" id="IPR027629">
    <property type="entry name" value="DevT-like"/>
</dbReference>
<sequence length="281" mass="30152">MSPRKRARVQSAAKGCVRLAIVGDVHGQYGPEDEAAIRSLGVDATLFVGDFGEEDVELVQQIASGDTPRFTILGNHDAWYSLTTLRPDFKGVQSQLDALGQQHIGYSSCTVPAANGPGCTVVGARPFSRGGDKWEKVAFFYKQLYEVESMEASAARVSDTVLKASQQGLPLVLMSHNGPTGLGELSHSICGIDWTRDAGDHGDPDLREALDDVHNKGSSIALVVFGHMHHKLNHRHGDGALRSMAVIDPATGTVYINAAVVPRVRPRASGEAVTCRHFVVC</sequence>
<dbReference type="Gene3D" id="3.60.21.10">
    <property type="match status" value="1"/>
</dbReference>
<dbReference type="EMBL" id="JALJOQ010000006">
    <property type="protein sequence ID" value="KAK9812544.1"/>
    <property type="molecule type" value="Genomic_DNA"/>
</dbReference>
<feature type="domain" description="Calcineurin-like phosphoesterase" evidence="1">
    <location>
        <begin position="18"/>
        <end position="230"/>
    </location>
</feature>
<dbReference type="NCBIfam" id="TIGR04168">
    <property type="entry name" value="TIGR04168 family protein"/>
    <property type="match status" value="1"/>
</dbReference>
<evidence type="ECO:0000313" key="2">
    <source>
        <dbReference type="EMBL" id="KAK9812544.1"/>
    </source>
</evidence>
<evidence type="ECO:0000259" key="1">
    <source>
        <dbReference type="Pfam" id="PF00149"/>
    </source>
</evidence>
<dbReference type="InterPro" id="IPR004843">
    <property type="entry name" value="Calcineurin-like_PHP"/>
</dbReference>
<gene>
    <name evidence="2" type="ORF">WJX73_007673</name>
</gene>
<dbReference type="SUPFAM" id="SSF56300">
    <property type="entry name" value="Metallo-dependent phosphatases"/>
    <property type="match status" value="1"/>
</dbReference>
<dbReference type="Pfam" id="PF00149">
    <property type="entry name" value="Metallophos"/>
    <property type="match status" value="1"/>
</dbReference>
<dbReference type="Proteomes" id="UP001465755">
    <property type="component" value="Unassembled WGS sequence"/>
</dbReference>
<accession>A0AAW1PSE3</accession>
<dbReference type="PANTHER" id="PTHR35769:SF2">
    <property type="entry name" value="CALCINEURIN-LIKE METALLO-PHOSPHOESTERASE SUPERFAMILY PROTEIN"/>
    <property type="match status" value="1"/>
</dbReference>
<dbReference type="InterPro" id="IPR029052">
    <property type="entry name" value="Metallo-depent_PP-like"/>
</dbReference>
<dbReference type="GO" id="GO:0016787">
    <property type="term" value="F:hydrolase activity"/>
    <property type="evidence" value="ECO:0007669"/>
    <property type="project" value="InterPro"/>
</dbReference>
<dbReference type="PANTHER" id="PTHR35769">
    <property type="entry name" value="CALCINEURIN-LIKE METALLO-PHOSPHOESTERASE SUPERFAMILY PROTEIN"/>
    <property type="match status" value="1"/>
</dbReference>
<protein>
    <recommendedName>
        <fullName evidence="1">Calcineurin-like phosphoesterase domain-containing protein</fullName>
    </recommendedName>
</protein>
<name>A0AAW1PSE3_9CHLO</name>
<proteinExistence type="predicted"/>
<keyword evidence="3" id="KW-1185">Reference proteome</keyword>
<dbReference type="AlphaFoldDB" id="A0AAW1PSE3"/>
<organism evidence="2 3">
    <name type="scientific">Symbiochloris irregularis</name>
    <dbReference type="NCBI Taxonomy" id="706552"/>
    <lineage>
        <taxon>Eukaryota</taxon>
        <taxon>Viridiplantae</taxon>
        <taxon>Chlorophyta</taxon>
        <taxon>core chlorophytes</taxon>
        <taxon>Trebouxiophyceae</taxon>
        <taxon>Trebouxiales</taxon>
        <taxon>Trebouxiaceae</taxon>
        <taxon>Symbiochloris</taxon>
    </lineage>
</organism>